<name>A0A382LJ62_9ZZZZ</name>
<proteinExistence type="predicted"/>
<sequence>RGDRPIDKTNNNVVSSGVVRNFIALPLSQELRWQSDVSYRYLIPVWQNHPQVYESWE</sequence>
<dbReference type="AlphaFoldDB" id="A0A382LJ62"/>
<organism evidence="1">
    <name type="scientific">marine metagenome</name>
    <dbReference type="NCBI Taxonomy" id="408172"/>
    <lineage>
        <taxon>unclassified sequences</taxon>
        <taxon>metagenomes</taxon>
        <taxon>ecological metagenomes</taxon>
    </lineage>
</organism>
<evidence type="ECO:0000313" key="1">
    <source>
        <dbReference type="EMBL" id="SVC36670.1"/>
    </source>
</evidence>
<accession>A0A382LJ62</accession>
<feature type="non-terminal residue" evidence="1">
    <location>
        <position position="1"/>
    </location>
</feature>
<reference evidence="1" key="1">
    <citation type="submission" date="2018-05" db="EMBL/GenBank/DDBJ databases">
        <authorList>
            <person name="Lanie J.A."/>
            <person name="Ng W.-L."/>
            <person name="Kazmierczak K.M."/>
            <person name="Andrzejewski T.M."/>
            <person name="Davidsen T.M."/>
            <person name="Wayne K.J."/>
            <person name="Tettelin H."/>
            <person name="Glass J.I."/>
            <person name="Rusch D."/>
            <person name="Podicherti R."/>
            <person name="Tsui H.-C.T."/>
            <person name="Winkler M.E."/>
        </authorList>
    </citation>
    <scope>NUCLEOTIDE SEQUENCE</scope>
</reference>
<gene>
    <name evidence="1" type="ORF">METZ01_LOCUS289524</name>
</gene>
<dbReference type="EMBL" id="UINC01087366">
    <property type="protein sequence ID" value="SVC36670.1"/>
    <property type="molecule type" value="Genomic_DNA"/>
</dbReference>
<protein>
    <submittedName>
        <fullName evidence="1">Uncharacterized protein</fullName>
    </submittedName>
</protein>